<organism evidence="1">
    <name type="scientific">Aphanomyces astaci</name>
    <name type="common">Crayfish plague agent</name>
    <dbReference type="NCBI Taxonomy" id="112090"/>
    <lineage>
        <taxon>Eukaryota</taxon>
        <taxon>Sar</taxon>
        <taxon>Stramenopiles</taxon>
        <taxon>Oomycota</taxon>
        <taxon>Saprolegniomycetes</taxon>
        <taxon>Saprolegniales</taxon>
        <taxon>Verrucalvaceae</taxon>
        <taxon>Aphanomyces</taxon>
    </lineage>
</organism>
<gene>
    <name evidence="1" type="ORF">H257_19334</name>
</gene>
<protein>
    <recommendedName>
        <fullName evidence="2">DDE Tnp4 domain-containing protein</fullName>
    </recommendedName>
</protein>
<dbReference type="RefSeq" id="XP_009846783.1">
    <property type="nucleotide sequence ID" value="XM_009848481.1"/>
</dbReference>
<sequence>MRLTFTLVAGTPFGANIQLLTVQQGYFDARVKENPLLHLWSLGVEEQVYIFWPLFVSVINQLSFCKTLAPSGCDDVQLCRDTYHWSRKSYDIVFQACLALTNVDVRLHPLRAEDGDANAQYINRLNEIGAKIIKTKRAAGKAYRSKRKRDTYHWSRKSYDIVFQACLALTNVDVRLHPLRAEDGDANAQYINRLNEIGAKIIKTKRAAGKAYRSKRKSRCMIAYREQKEMSGLEGTIRQLEHIRSVLHKSIPTRLARSLLLLAWHEVARSLADLRMLSESQNQALKAQLVEHEALVREMYHWTDTYHIKPSLDHNRTLWRHASLLNDPATRKLGKEWITEHMFHNTDAIFHQYGFPPRDSFEYLLHDFNFTFDDNGY</sequence>
<evidence type="ECO:0008006" key="2">
    <source>
        <dbReference type="Google" id="ProtNLM"/>
    </source>
</evidence>
<dbReference type="VEuPathDB" id="FungiDB:H257_19334"/>
<name>W4FAJ6_APHAT</name>
<dbReference type="EMBL" id="KI913611">
    <property type="protein sequence ID" value="ETV63733.1"/>
    <property type="molecule type" value="Genomic_DNA"/>
</dbReference>
<dbReference type="OrthoDB" id="207378at2759"/>
<reference evidence="1" key="1">
    <citation type="submission" date="2013-12" db="EMBL/GenBank/DDBJ databases">
        <title>The Genome Sequence of Aphanomyces astaci APO3.</title>
        <authorList>
            <consortium name="The Broad Institute Genomics Platform"/>
            <person name="Russ C."/>
            <person name="Tyler B."/>
            <person name="van West P."/>
            <person name="Dieguez-Uribeondo J."/>
            <person name="Young S.K."/>
            <person name="Zeng Q."/>
            <person name="Gargeya S."/>
            <person name="Fitzgerald M."/>
            <person name="Abouelleil A."/>
            <person name="Alvarado L."/>
            <person name="Chapman S.B."/>
            <person name="Gainer-Dewar J."/>
            <person name="Goldberg J."/>
            <person name="Griggs A."/>
            <person name="Gujja S."/>
            <person name="Hansen M."/>
            <person name="Howarth C."/>
            <person name="Imamovic A."/>
            <person name="Ireland A."/>
            <person name="Larimer J."/>
            <person name="McCowan C."/>
            <person name="Murphy C."/>
            <person name="Pearson M."/>
            <person name="Poon T.W."/>
            <person name="Priest M."/>
            <person name="Roberts A."/>
            <person name="Saif S."/>
            <person name="Shea T."/>
            <person name="Sykes S."/>
            <person name="Wortman J."/>
            <person name="Nusbaum C."/>
            <person name="Birren B."/>
        </authorList>
    </citation>
    <scope>NUCLEOTIDE SEQUENCE [LARGE SCALE GENOMIC DNA]</scope>
    <source>
        <strain evidence="1">APO3</strain>
    </source>
</reference>
<evidence type="ECO:0000313" key="1">
    <source>
        <dbReference type="EMBL" id="ETV63733.1"/>
    </source>
</evidence>
<proteinExistence type="predicted"/>
<dbReference type="STRING" id="112090.W4FAJ6"/>
<dbReference type="AlphaFoldDB" id="W4FAJ6"/>
<dbReference type="GeneID" id="20821330"/>
<accession>W4FAJ6</accession>